<sequence length="92" mass="10603">MHNSLKRWMISYRQSDGQVIRFESVQRKCPSKVDLAKLILLRNEEEYCAAEGWPGARPEDLAEQFFILNQIIELQVVASGNDATLSQPRRPD</sequence>
<protein>
    <submittedName>
        <fullName evidence="1">Uncharacterized protein</fullName>
    </submittedName>
</protein>
<reference evidence="1 2" key="1">
    <citation type="submission" date="2020-08" db="EMBL/GenBank/DDBJ databases">
        <title>Genomic Encyclopedia of Type Strains, Phase III (KMG-III): the genomes of soil and plant-associated and newly described type strains.</title>
        <authorList>
            <person name="Whitman W."/>
        </authorList>
    </citation>
    <scope>NUCLEOTIDE SEQUENCE [LARGE SCALE GENOMIC DNA]</scope>
    <source>
        <strain evidence="1 2">CECT 8897</strain>
    </source>
</reference>
<dbReference type="AlphaFoldDB" id="A0A7W5FWD7"/>
<dbReference type="RefSeq" id="WP_183443419.1">
    <property type="nucleotide sequence ID" value="NZ_JACHXD010000019.1"/>
</dbReference>
<keyword evidence="2" id="KW-1185">Reference proteome</keyword>
<evidence type="ECO:0000313" key="1">
    <source>
        <dbReference type="EMBL" id="MBB3121731.1"/>
    </source>
</evidence>
<accession>A0A7W5FWD7</accession>
<dbReference type="EMBL" id="JACHXD010000019">
    <property type="protein sequence ID" value="MBB3121731.1"/>
    <property type="molecule type" value="Genomic_DNA"/>
</dbReference>
<evidence type="ECO:0000313" key="2">
    <source>
        <dbReference type="Proteomes" id="UP000541535"/>
    </source>
</evidence>
<comment type="caution">
    <text evidence="1">The sequence shown here is derived from an EMBL/GenBank/DDBJ whole genome shotgun (WGS) entry which is preliminary data.</text>
</comment>
<gene>
    <name evidence="1" type="ORF">FHS03_004823</name>
</gene>
<organism evidence="1 2">
    <name type="scientific">Pseudoduganella violacea</name>
    <dbReference type="NCBI Taxonomy" id="1715466"/>
    <lineage>
        <taxon>Bacteria</taxon>
        <taxon>Pseudomonadati</taxon>
        <taxon>Pseudomonadota</taxon>
        <taxon>Betaproteobacteria</taxon>
        <taxon>Burkholderiales</taxon>
        <taxon>Oxalobacteraceae</taxon>
        <taxon>Telluria group</taxon>
        <taxon>Pseudoduganella</taxon>
    </lineage>
</organism>
<dbReference type="Proteomes" id="UP000541535">
    <property type="component" value="Unassembled WGS sequence"/>
</dbReference>
<proteinExistence type="predicted"/>
<name>A0A7W5FWD7_9BURK</name>